<dbReference type="Gene3D" id="3.30.450.20">
    <property type="entry name" value="PAS domain"/>
    <property type="match status" value="1"/>
</dbReference>
<dbReference type="CDD" id="cd01068">
    <property type="entry name" value="globin_sensor"/>
    <property type="match status" value="1"/>
</dbReference>
<dbReference type="Gene3D" id="1.10.287.130">
    <property type="match status" value="1"/>
</dbReference>
<dbReference type="PANTHER" id="PTHR43065:SF10">
    <property type="entry name" value="PEROXIDE STRESS-ACTIVATED HISTIDINE KINASE MAK3"/>
    <property type="match status" value="1"/>
</dbReference>
<dbReference type="Proteomes" id="UP001164459">
    <property type="component" value="Chromosome"/>
</dbReference>
<dbReference type="SMART" id="SM00091">
    <property type="entry name" value="PAS"/>
    <property type="match status" value="1"/>
</dbReference>
<keyword evidence="3" id="KW-0597">Phosphoprotein</keyword>
<evidence type="ECO:0000259" key="10">
    <source>
        <dbReference type="PROSITE" id="PS50112"/>
    </source>
</evidence>
<dbReference type="SUPFAM" id="SSF47384">
    <property type="entry name" value="Homodimeric domain of signal transducing histidine kinase"/>
    <property type="match status" value="1"/>
</dbReference>
<evidence type="ECO:0000256" key="1">
    <source>
        <dbReference type="ARBA" id="ARBA00000085"/>
    </source>
</evidence>
<dbReference type="InterPro" id="IPR009050">
    <property type="entry name" value="Globin-like_sf"/>
</dbReference>
<dbReference type="InterPro" id="IPR012292">
    <property type="entry name" value="Globin/Proto"/>
</dbReference>
<dbReference type="SUPFAM" id="SSF55874">
    <property type="entry name" value="ATPase domain of HSP90 chaperone/DNA topoisomerase II/histidine kinase"/>
    <property type="match status" value="1"/>
</dbReference>
<dbReference type="InterPro" id="IPR036097">
    <property type="entry name" value="HisK_dim/P_sf"/>
</dbReference>
<evidence type="ECO:0000259" key="9">
    <source>
        <dbReference type="PROSITE" id="PS50109"/>
    </source>
</evidence>
<dbReference type="Pfam" id="PF00512">
    <property type="entry name" value="HisKA"/>
    <property type="match status" value="1"/>
</dbReference>
<feature type="domain" description="Histidine kinase" evidence="9">
    <location>
        <begin position="335"/>
        <end position="545"/>
    </location>
</feature>
<keyword evidence="5" id="KW-0547">Nucleotide-binding</keyword>
<dbReference type="InterPro" id="IPR000014">
    <property type="entry name" value="PAS"/>
</dbReference>
<comment type="catalytic activity">
    <reaction evidence="1">
        <text>ATP + protein L-histidine = ADP + protein N-phospho-L-histidine.</text>
        <dbReference type="EC" id="2.7.13.3"/>
    </reaction>
</comment>
<dbReference type="CDD" id="cd00130">
    <property type="entry name" value="PAS"/>
    <property type="match status" value="1"/>
</dbReference>
<dbReference type="PROSITE" id="PS50112">
    <property type="entry name" value="PAS"/>
    <property type="match status" value="1"/>
</dbReference>
<dbReference type="InterPro" id="IPR004358">
    <property type="entry name" value="Sig_transdc_His_kin-like_C"/>
</dbReference>
<keyword evidence="6" id="KW-0418">Kinase</keyword>
<dbReference type="NCBIfam" id="TIGR00229">
    <property type="entry name" value="sensory_box"/>
    <property type="match status" value="1"/>
</dbReference>
<accession>A0ABY7HK67</accession>
<feature type="domain" description="PAS" evidence="10">
    <location>
        <begin position="187"/>
        <end position="235"/>
    </location>
</feature>
<reference evidence="11" key="1">
    <citation type="submission" date="2022-11" db="EMBL/GenBank/DDBJ databases">
        <title>Minimal conservation of predation-associated metabolite biosynthetic gene clusters underscores biosynthetic potential of Myxococcota including descriptions for ten novel species: Archangium lansinium sp. nov., Myxococcus landrumus sp. nov., Nannocystis bai.</title>
        <authorList>
            <person name="Ahearne A."/>
            <person name="Stevens C."/>
            <person name="Dowd S."/>
        </authorList>
    </citation>
    <scope>NUCLEOTIDE SEQUENCE</scope>
    <source>
        <strain evidence="11">Fl3</strain>
    </source>
</reference>
<dbReference type="InterPro" id="IPR036890">
    <property type="entry name" value="HATPase_C_sf"/>
</dbReference>
<evidence type="ECO:0000256" key="8">
    <source>
        <dbReference type="ARBA" id="ARBA00023012"/>
    </source>
</evidence>
<dbReference type="SUPFAM" id="SSF55785">
    <property type="entry name" value="PYP-like sensor domain (PAS domain)"/>
    <property type="match status" value="1"/>
</dbReference>
<dbReference type="Gene3D" id="1.10.490.10">
    <property type="entry name" value="Globins"/>
    <property type="match status" value="1"/>
</dbReference>
<dbReference type="CDD" id="cd00082">
    <property type="entry name" value="HisKA"/>
    <property type="match status" value="1"/>
</dbReference>
<dbReference type="EC" id="2.7.13.3" evidence="2"/>
<dbReference type="InterPro" id="IPR035965">
    <property type="entry name" value="PAS-like_dom_sf"/>
</dbReference>
<dbReference type="Gene3D" id="3.30.565.10">
    <property type="entry name" value="Histidine kinase-like ATPase, C-terminal domain"/>
    <property type="match status" value="1"/>
</dbReference>
<evidence type="ECO:0000256" key="2">
    <source>
        <dbReference type="ARBA" id="ARBA00012438"/>
    </source>
</evidence>
<dbReference type="InterPro" id="IPR039379">
    <property type="entry name" value="Protoglobin_sensor_dom"/>
</dbReference>
<evidence type="ECO:0000313" key="12">
    <source>
        <dbReference type="Proteomes" id="UP001164459"/>
    </source>
</evidence>
<sequence>MPNHGLPVRDPPAAETRFEELKRYVAFAAEDAALLRSFRDVAAPHFARIAQEFYDRIRQHDEAHAVFTGEAQIARLQRSLVLWMERLFGGRYDEAYFEDTAQIGRVHVKVGLPQRYMFTAMALIRSSLLRIAEAAGPSGLAVMDAISRLLDLELAIMLESYRDNFVARIQQVERLERQALGASLARTEHRYVNAVELAHVIIVGLDAQGSILLFNQEAERTTGFARDEVIGRSLLDCLAIDEIGEGAALRQILRGFASAQGAASEREVVSRAIETAVSTRAGQRRSVLWQLTHAPSSGDDVCVFAIGRDTTDEKALLARTKQQEKLAAIGTLAAGLAHEIRNPLNGAQLHVTYLDRSLKKSGAHPELIETVGVVADEIKRLGSLVTEFLAFARPKPLLVKRVSVQTLLDRVAQMVAAQAHPHGVEVALDVPPQPIEIEADGAKLEQVLLNLTQNAIEAVAGEAGAGRVVLRARRQPQTVSFEIEDNGPGIPADAPIFDAFFSTKPQGTGLGLSISYRIVTDHGGTLDVDSKRGCTIFRIVLPLDGPPDSANRSRVEAT</sequence>
<evidence type="ECO:0000256" key="6">
    <source>
        <dbReference type="ARBA" id="ARBA00022777"/>
    </source>
</evidence>
<dbReference type="PANTHER" id="PTHR43065">
    <property type="entry name" value="SENSOR HISTIDINE KINASE"/>
    <property type="match status" value="1"/>
</dbReference>
<keyword evidence="4" id="KW-0808">Transferase</keyword>
<name>A0ABY7HK67_9BACT</name>
<protein>
    <recommendedName>
        <fullName evidence="2">histidine kinase</fullName>
        <ecNumber evidence="2">2.7.13.3</ecNumber>
    </recommendedName>
</protein>
<dbReference type="InterPro" id="IPR044398">
    <property type="entry name" value="Globin-sensor_dom"/>
</dbReference>
<evidence type="ECO:0000256" key="5">
    <source>
        <dbReference type="ARBA" id="ARBA00022741"/>
    </source>
</evidence>
<dbReference type="Pfam" id="PF00989">
    <property type="entry name" value="PAS"/>
    <property type="match status" value="1"/>
</dbReference>
<dbReference type="PROSITE" id="PS50109">
    <property type="entry name" value="HIS_KIN"/>
    <property type="match status" value="1"/>
</dbReference>
<evidence type="ECO:0000313" key="11">
    <source>
        <dbReference type="EMBL" id="WAS99513.1"/>
    </source>
</evidence>
<dbReference type="InterPro" id="IPR003661">
    <property type="entry name" value="HisK_dim/P_dom"/>
</dbReference>
<dbReference type="InterPro" id="IPR003594">
    <property type="entry name" value="HATPase_dom"/>
</dbReference>
<evidence type="ECO:0000256" key="7">
    <source>
        <dbReference type="ARBA" id="ARBA00022840"/>
    </source>
</evidence>
<keyword evidence="8" id="KW-0902">Two-component regulatory system</keyword>
<keyword evidence="7" id="KW-0067">ATP-binding</keyword>
<evidence type="ECO:0000256" key="4">
    <source>
        <dbReference type="ARBA" id="ARBA00022679"/>
    </source>
</evidence>
<dbReference type="SMART" id="SM00387">
    <property type="entry name" value="HATPase_c"/>
    <property type="match status" value="1"/>
</dbReference>
<proteinExistence type="predicted"/>
<dbReference type="EMBL" id="CP114040">
    <property type="protein sequence ID" value="WAS99513.1"/>
    <property type="molecule type" value="Genomic_DNA"/>
</dbReference>
<evidence type="ECO:0000256" key="3">
    <source>
        <dbReference type="ARBA" id="ARBA00022553"/>
    </source>
</evidence>
<dbReference type="Pfam" id="PF02518">
    <property type="entry name" value="HATPase_c"/>
    <property type="match status" value="1"/>
</dbReference>
<dbReference type="SMART" id="SM00388">
    <property type="entry name" value="HisKA"/>
    <property type="match status" value="1"/>
</dbReference>
<keyword evidence="12" id="KW-1185">Reference proteome</keyword>
<organism evidence="11 12">
    <name type="scientific">Nannocystis punicea</name>
    <dbReference type="NCBI Taxonomy" id="2995304"/>
    <lineage>
        <taxon>Bacteria</taxon>
        <taxon>Pseudomonadati</taxon>
        <taxon>Myxococcota</taxon>
        <taxon>Polyangia</taxon>
        <taxon>Nannocystales</taxon>
        <taxon>Nannocystaceae</taxon>
        <taxon>Nannocystis</taxon>
    </lineage>
</organism>
<dbReference type="Pfam" id="PF11563">
    <property type="entry name" value="Protoglobin"/>
    <property type="match status" value="1"/>
</dbReference>
<dbReference type="InterPro" id="IPR013767">
    <property type="entry name" value="PAS_fold"/>
</dbReference>
<gene>
    <name evidence="11" type="ORF">O0S08_26165</name>
</gene>
<dbReference type="PRINTS" id="PR00344">
    <property type="entry name" value="BCTRLSENSOR"/>
</dbReference>
<dbReference type="InterPro" id="IPR005467">
    <property type="entry name" value="His_kinase_dom"/>
</dbReference>
<dbReference type="SUPFAM" id="SSF46458">
    <property type="entry name" value="Globin-like"/>
    <property type="match status" value="1"/>
</dbReference>